<reference evidence="2 3" key="1">
    <citation type="submission" date="2020-11" db="EMBL/GenBank/DDBJ databases">
        <title>Erythrobacter sediminis sp. nov., a marine bacterium from a tidal flat of Garorim Bay.</title>
        <authorList>
            <person name="Kim D."/>
            <person name="Yoo Y."/>
            <person name="Kim J.-J."/>
        </authorList>
    </citation>
    <scope>NUCLEOTIDE SEQUENCE [LARGE SCALE GENOMIC DNA]</scope>
    <source>
        <strain evidence="2 3">JGD-13</strain>
    </source>
</reference>
<sequence>MPMKIGTAPLALAVGFFSAVPAQAQQDGIYIVDFSEADEERSTAVAAMLVSAAEEVADPAVILCSTSDGDRGHYHREQMRARLVDAGAMPQRIMDAGLCTTLITGRFNDDIGDGRVWVALSTVPYLEQWRRQTFGY</sequence>
<feature type="chain" id="PRO_5047014181" evidence="1">
    <location>
        <begin position="25"/>
        <end position="136"/>
    </location>
</feature>
<accession>A0ABS0MZC9</accession>
<keyword evidence="1" id="KW-0732">Signal</keyword>
<organism evidence="2 3">
    <name type="scientific">Aurantiacibacter sediminis</name>
    <dbReference type="NCBI Taxonomy" id="2793064"/>
    <lineage>
        <taxon>Bacteria</taxon>
        <taxon>Pseudomonadati</taxon>
        <taxon>Pseudomonadota</taxon>
        <taxon>Alphaproteobacteria</taxon>
        <taxon>Sphingomonadales</taxon>
        <taxon>Erythrobacteraceae</taxon>
        <taxon>Aurantiacibacter</taxon>
    </lineage>
</organism>
<evidence type="ECO:0000256" key="1">
    <source>
        <dbReference type="SAM" id="SignalP"/>
    </source>
</evidence>
<protein>
    <submittedName>
        <fullName evidence="2">Uncharacterized protein</fullName>
    </submittedName>
</protein>
<gene>
    <name evidence="2" type="ORF">I5L03_00525</name>
</gene>
<dbReference type="EMBL" id="JAEANY010000001">
    <property type="protein sequence ID" value="MBH5321064.1"/>
    <property type="molecule type" value="Genomic_DNA"/>
</dbReference>
<comment type="caution">
    <text evidence="2">The sequence shown here is derived from an EMBL/GenBank/DDBJ whole genome shotgun (WGS) entry which is preliminary data.</text>
</comment>
<name>A0ABS0MZC9_9SPHN</name>
<dbReference type="RefSeq" id="WP_197919756.1">
    <property type="nucleotide sequence ID" value="NZ_CAWPTA010000006.1"/>
</dbReference>
<proteinExistence type="predicted"/>
<feature type="signal peptide" evidence="1">
    <location>
        <begin position="1"/>
        <end position="24"/>
    </location>
</feature>
<keyword evidence="3" id="KW-1185">Reference proteome</keyword>
<evidence type="ECO:0000313" key="2">
    <source>
        <dbReference type="EMBL" id="MBH5321064.1"/>
    </source>
</evidence>
<dbReference type="Proteomes" id="UP000602442">
    <property type="component" value="Unassembled WGS sequence"/>
</dbReference>
<evidence type="ECO:0000313" key="3">
    <source>
        <dbReference type="Proteomes" id="UP000602442"/>
    </source>
</evidence>